<keyword evidence="2" id="KW-1185">Reference proteome</keyword>
<sequence>MSFSFAAIESEVEFEFDDELSVVLFSKLVPFKPKKFELGMQTADLASISADEFRLPPCRYSQRGHGMAWRLLLQSGHAPNRIFIQNLEKTSENFTKWAFVCKCRSTICRTSPKQEDENVCTVHSGKQIAVEMIN</sequence>
<dbReference type="HOGENOM" id="CLU_1898362_0_0_1"/>
<dbReference type="Proteomes" id="UP000000305">
    <property type="component" value="Unassembled WGS sequence"/>
</dbReference>
<accession>E9I6D6</accession>
<dbReference type="AlphaFoldDB" id="E9I6D6"/>
<gene>
    <name evidence="1" type="ORF">DAPPUDRAFT_277476</name>
</gene>
<evidence type="ECO:0000313" key="1">
    <source>
        <dbReference type="EMBL" id="EFX60444.1"/>
    </source>
</evidence>
<dbReference type="KEGG" id="dpx:DAPPUDRAFT_277476"/>
<organism evidence="1 2">
    <name type="scientific">Daphnia pulex</name>
    <name type="common">Water flea</name>
    <dbReference type="NCBI Taxonomy" id="6669"/>
    <lineage>
        <taxon>Eukaryota</taxon>
        <taxon>Metazoa</taxon>
        <taxon>Ecdysozoa</taxon>
        <taxon>Arthropoda</taxon>
        <taxon>Crustacea</taxon>
        <taxon>Branchiopoda</taxon>
        <taxon>Diplostraca</taxon>
        <taxon>Cladocera</taxon>
        <taxon>Anomopoda</taxon>
        <taxon>Daphniidae</taxon>
        <taxon>Daphnia</taxon>
    </lineage>
</organism>
<evidence type="ECO:0000313" key="2">
    <source>
        <dbReference type="Proteomes" id="UP000000305"/>
    </source>
</evidence>
<proteinExistence type="predicted"/>
<dbReference type="InParanoid" id="E9I6D6"/>
<name>E9I6D6_DAPPU</name>
<protein>
    <submittedName>
        <fullName evidence="1">Uncharacterized protein</fullName>
    </submittedName>
</protein>
<dbReference type="EMBL" id="GL736386">
    <property type="protein sequence ID" value="EFX60444.1"/>
    <property type="molecule type" value="Genomic_DNA"/>
</dbReference>
<reference evidence="1 2" key="1">
    <citation type="journal article" date="2011" name="Science">
        <title>The ecoresponsive genome of Daphnia pulex.</title>
        <authorList>
            <person name="Colbourne J.K."/>
            <person name="Pfrender M.E."/>
            <person name="Gilbert D."/>
            <person name="Thomas W.K."/>
            <person name="Tucker A."/>
            <person name="Oakley T.H."/>
            <person name="Tokishita S."/>
            <person name="Aerts A."/>
            <person name="Arnold G.J."/>
            <person name="Basu M.K."/>
            <person name="Bauer D.J."/>
            <person name="Caceres C.E."/>
            <person name="Carmel L."/>
            <person name="Casola C."/>
            <person name="Choi J.H."/>
            <person name="Detter J.C."/>
            <person name="Dong Q."/>
            <person name="Dusheyko S."/>
            <person name="Eads B.D."/>
            <person name="Frohlich T."/>
            <person name="Geiler-Samerotte K.A."/>
            <person name="Gerlach D."/>
            <person name="Hatcher P."/>
            <person name="Jogdeo S."/>
            <person name="Krijgsveld J."/>
            <person name="Kriventseva E.V."/>
            <person name="Kultz D."/>
            <person name="Laforsch C."/>
            <person name="Lindquist E."/>
            <person name="Lopez J."/>
            <person name="Manak J.R."/>
            <person name="Muller J."/>
            <person name="Pangilinan J."/>
            <person name="Patwardhan R.P."/>
            <person name="Pitluck S."/>
            <person name="Pritham E.J."/>
            <person name="Rechtsteiner A."/>
            <person name="Rho M."/>
            <person name="Rogozin I.B."/>
            <person name="Sakarya O."/>
            <person name="Salamov A."/>
            <person name="Schaack S."/>
            <person name="Shapiro H."/>
            <person name="Shiga Y."/>
            <person name="Skalitzky C."/>
            <person name="Smith Z."/>
            <person name="Souvorov A."/>
            <person name="Sung W."/>
            <person name="Tang Z."/>
            <person name="Tsuchiya D."/>
            <person name="Tu H."/>
            <person name="Vos H."/>
            <person name="Wang M."/>
            <person name="Wolf Y.I."/>
            <person name="Yamagata H."/>
            <person name="Yamada T."/>
            <person name="Ye Y."/>
            <person name="Shaw J.R."/>
            <person name="Andrews J."/>
            <person name="Crease T.J."/>
            <person name="Tang H."/>
            <person name="Lucas S.M."/>
            <person name="Robertson H.M."/>
            <person name="Bork P."/>
            <person name="Koonin E.V."/>
            <person name="Zdobnov E.M."/>
            <person name="Grigoriev I.V."/>
            <person name="Lynch M."/>
            <person name="Boore J.L."/>
        </authorList>
    </citation>
    <scope>NUCLEOTIDE SEQUENCE [LARGE SCALE GENOMIC DNA]</scope>
</reference>